<dbReference type="GO" id="GO:0005829">
    <property type="term" value="C:cytosol"/>
    <property type="evidence" value="ECO:0007669"/>
    <property type="project" value="TreeGrafter"/>
</dbReference>
<reference evidence="4" key="1">
    <citation type="journal article" date="2018" name="Nat. Microbiol.">
        <title>Leveraging single-cell genomics to expand the fungal tree of life.</title>
        <authorList>
            <person name="Ahrendt S.R."/>
            <person name="Quandt C.A."/>
            <person name="Ciobanu D."/>
            <person name="Clum A."/>
            <person name="Salamov A."/>
            <person name="Andreopoulos B."/>
            <person name="Cheng J.F."/>
            <person name="Woyke T."/>
            <person name="Pelin A."/>
            <person name="Henrissat B."/>
            <person name="Reynolds N.K."/>
            <person name="Benny G.L."/>
            <person name="Smith M.E."/>
            <person name="James T.Y."/>
            <person name="Grigoriev I.V."/>
        </authorList>
    </citation>
    <scope>NUCLEOTIDE SEQUENCE [LARGE SCALE GENOMIC DNA]</scope>
</reference>
<gene>
    <name evidence="3" type="ORF">BJ684DRAFT_14523</name>
</gene>
<dbReference type="Proteomes" id="UP000267251">
    <property type="component" value="Unassembled WGS sequence"/>
</dbReference>
<dbReference type="PRINTS" id="PR00891">
    <property type="entry name" value="RABGDIREP"/>
</dbReference>
<organism evidence="3 4">
    <name type="scientific">Piptocephalis cylindrospora</name>
    <dbReference type="NCBI Taxonomy" id="1907219"/>
    <lineage>
        <taxon>Eukaryota</taxon>
        <taxon>Fungi</taxon>
        <taxon>Fungi incertae sedis</taxon>
        <taxon>Zoopagomycota</taxon>
        <taxon>Zoopagomycotina</taxon>
        <taxon>Zoopagomycetes</taxon>
        <taxon>Zoopagales</taxon>
        <taxon>Piptocephalidaceae</taxon>
        <taxon>Piptocephalis</taxon>
    </lineage>
</organism>
<evidence type="ECO:0000256" key="2">
    <source>
        <dbReference type="SAM" id="MobiDB-lite"/>
    </source>
</evidence>
<dbReference type="GO" id="GO:0005634">
    <property type="term" value="C:nucleus"/>
    <property type="evidence" value="ECO:0007669"/>
    <property type="project" value="TreeGrafter"/>
</dbReference>
<dbReference type="AlphaFoldDB" id="A0A4V1IYN7"/>
<protein>
    <submittedName>
        <fullName evidence="3">GDP dissociation inhibitor-domain-containing protein</fullName>
    </submittedName>
</protein>
<dbReference type="InterPro" id="IPR036188">
    <property type="entry name" value="FAD/NAD-bd_sf"/>
</dbReference>
<proteinExistence type="inferred from homology"/>
<dbReference type="PANTHER" id="PTHR11787:SF4">
    <property type="entry name" value="CHM, RAB ESCORT PROTEIN 1"/>
    <property type="match status" value="1"/>
</dbReference>
<feature type="compositionally biased region" description="Acidic residues" evidence="2">
    <location>
        <begin position="330"/>
        <end position="348"/>
    </location>
</feature>
<dbReference type="PANTHER" id="PTHR11787">
    <property type="entry name" value="RAB GDP-DISSOCIATION INHIBITOR"/>
    <property type="match status" value="1"/>
</dbReference>
<dbReference type="Gene3D" id="1.10.405.10">
    <property type="entry name" value="Guanine Nucleotide Dissociation Inhibitor, domain 1"/>
    <property type="match status" value="1"/>
</dbReference>
<feature type="region of interest" description="Disordered" evidence="2">
    <location>
        <begin position="319"/>
        <end position="360"/>
    </location>
</feature>
<dbReference type="GO" id="GO:0005092">
    <property type="term" value="F:GDP-dissociation inhibitor activity"/>
    <property type="evidence" value="ECO:0007669"/>
    <property type="project" value="InterPro"/>
</dbReference>
<dbReference type="Gene3D" id="3.30.519.10">
    <property type="entry name" value="Guanine Nucleotide Dissociation Inhibitor, domain 2"/>
    <property type="match status" value="1"/>
</dbReference>
<dbReference type="GO" id="GO:0016192">
    <property type="term" value="P:vesicle-mediated transport"/>
    <property type="evidence" value="ECO:0007669"/>
    <property type="project" value="TreeGrafter"/>
</dbReference>
<dbReference type="GO" id="GO:0007264">
    <property type="term" value="P:small GTPase-mediated signal transduction"/>
    <property type="evidence" value="ECO:0007669"/>
    <property type="project" value="InterPro"/>
</dbReference>
<dbReference type="GO" id="GO:0005968">
    <property type="term" value="C:Rab-protein geranylgeranyltransferase complex"/>
    <property type="evidence" value="ECO:0007669"/>
    <property type="project" value="TreeGrafter"/>
</dbReference>
<accession>A0A4V1IYN7</accession>
<evidence type="ECO:0000313" key="3">
    <source>
        <dbReference type="EMBL" id="RKP15199.1"/>
    </source>
</evidence>
<comment type="similarity">
    <text evidence="1">Belongs to the Rab GDI family.</text>
</comment>
<sequence length="476" mass="52472">MGDFLPPLKPELEELDAIILGTDIKEAIQAASLALDGRAVLHLDKEPLYGQRHATRSLREMNQWAGGKEDLPEILKAHGRGWNLDRCPQLLPAAGDVVDLLIASDASSHVEFKLLNSAYILLSDPASSVAEWIPVPSSKEAIFSSTTLSLLEKRKLMRFLTYMASVDEEGVETEEEAGSFRLWIMKRFGLSARLADIVQYGVLMDGMSSPHTPESLQVQGGKARARSLLQSVGRYGASPFLFPMFGMGDVAQAFCRMAAVHGAIYVMQRQTGEVSEGDKDLWLPETKETLSSKRILAHPDYLKNRGSISKTRKYLCIVPAPDPPKTKDNTEEEGEAQDTLEENQETSEDGAPTVFTLPPTSENTPAVYVLSVGYAVQASPKGWLVLYVSFTSIDDGSDQKDQSIFEHSFREEAALTLSWLEEDIPGEDGSSPVLWSLPKEPLEQIRDLLHRPAFSGAKEEEDDAEMNGENKSSSKE</sequence>
<evidence type="ECO:0000256" key="1">
    <source>
        <dbReference type="ARBA" id="ARBA00005593"/>
    </source>
</evidence>
<evidence type="ECO:0000313" key="4">
    <source>
        <dbReference type="Proteomes" id="UP000267251"/>
    </source>
</evidence>
<dbReference type="Pfam" id="PF00996">
    <property type="entry name" value="GDI"/>
    <property type="match status" value="1"/>
</dbReference>
<dbReference type="InterPro" id="IPR018203">
    <property type="entry name" value="GDP_dissociation_inhibitor"/>
</dbReference>
<dbReference type="Gene3D" id="3.50.50.60">
    <property type="entry name" value="FAD/NAD(P)-binding domain"/>
    <property type="match status" value="1"/>
</dbReference>
<name>A0A4V1IYN7_9FUNG</name>
<keyword evidence="4" id="KW-1185">Reference proteome</keyword>
<feature type="region of interest" description="Disordered" evidence="2">
    <location>
        <begin position="448"/>
        <end position="476"/>
    </location>
</feature>
<dbReference type="SUPFAM" id="SSF51905">
    <property type="entry name" value="FAD/NAD(P)-binding domain"/>
    <property type="match status" value="1"/>
</dbReference>
<dbReference type="EMBL" id="KZ987749">
    <property type="protein sequence ID" value="RKP15199.1"/>
    <property type="molecule type" value="Genomic_DNA"/>
</dbReference>
<dbReference type="OrthoDB" id="1923006at2759"/>